<dbReference type="AlphaFoldDB" id="A0A6I3KJF3"/>
<comment type="caution">
    <text evidence="2">The sequence shown here is derived from an EMBL/GenBank/DDBJ whole genome shotgun (WGS) entry which is preliminary data.</text>
</comment>
<feature type="compositionally biased region" description="Basic and acidic residues" evidence="1">
    <location>
        <begin position="1"/>
        <end position="34"/>
    </location>
</feature>
<proteinExistence type="predicted"/>
<organism evidence="2 3">
    <name type="scientific">Hyphomicrobium album</name>
    <dbReference type="NCBI Taxonomy" id="2665159"/>
    <lineage>
        <taxon>Bacteria</taxon>
        <taxon>Pseudomonadati</taxon>
        <taxon>Pseudomonadota</taxon>
        <taxon>Alphaproteobacteria</taxon>
        <taxon>Hyphomicrobiales</taxon>
        <taxon>Hyphomicrobiaceae</taxon>
        <taxon>Hyphomicrobium</taxon>
    </lineage>
</organism>
<evidence type="ECO:0000313" key="3">
    <source>
        <dbReference type="Proteomes" id="UP000440694"/>
    </source>
</evidence>
<keyword evidence="3" id="KW-1185">Reference proteome</keyword>
<accession>A0A6I3KJF3</accession>
<sequence>MAQRKATTDDGKSQRQKFIDAAKEHGADADEGTFRRAVRTVATAPAVKAKKPSGTRKR</sequence>
<evidence type="ECO:0000256" key="1">
    <source>
        <dbReference type="SAM" id="MobiDB-lite"/>
    </source>
</evidence>
<reference evidence="2 3" key="1">
    <citation type="submission" date="2019-11" db="EMBL/GenBank/DDBJ databases">
        <title>Identification of a novel strain.</title>
        <authorList>
            <person name="Xu Q."/>
            <person name="Wang G."/>
        </authorList>
    </citation>
    <scope>NUCLEOTIDE SEQUENCE [LARGE SCALE GENOMIC DNA]</scope>
    <source>
        <strain evidence="3">xq</strain>
    </source>
</reference>
<feature type="compositionally biased region" description="Basic residues" evidence="1">
    <location>
        <begin position="48"/>
        <end position="58"/>
    </location>
</feature>
<name>A0A6I3KJF3_9HYPH</name>
<protein>
    <submittedName>
        <fullName evidence="2">Uncharacterized protein</fullName>
    </submittedName>
</protein>
<evidence type="ECO:0000313" key="2">
    <source>
        <dbReference type="EMBL" id="MTD94106.1"/>
    </source>
</evidence>
<gene>
    <name evidence="2" type="ORF">GIW81_07110</name>
</gene>
<dbReference type="RefSeq" id="WP_154738575.1">
    <property type="nucleotide sequence ID" value="NZ_WMBQ01000001.1"/>
</dbReference>
<dbReference type="EMBL" id="WMBQ01000001">
    <property type="protein sequence ID" value="MTD94106.1"/>
    <property type="molecule type" value="Genomic_DNA"/>
</dbReference>
<dbReference type="Proteomes" id="UP000440694">
    <property type="component" value="Unassembled WGS sequence"/>
</dbReference>
<feature type="region of interest" description="Disordered" evidence="1">
    <location>
        <begin position="1"/>
        <end position="58"/>
    </location>
</feature>